<proteinExistence type="predicted"/>
<comment type="caution">
    <text evidence="1">The sequence shown here is derived from an EMBL/GenBank/DDBJ whole genome shotgun (WGS) entry which is preliminary data.</text>
</comment>
<dbReference type="EMBL" id="JANAKD010000075">
    <property type="protein sequence ID" value="KAJ3498042.1"/>
    <property type="molecule type" value="Genomic_DNA"/>
</dbReference>
<protein>
    <submittedName>
        <fullName evidence="1">Uncharacterized protein</fullName>
    </submittedName>
</protein>
<name>A0ACC1R521_9HYPO</name>
<gene>
    <name evidence="1" type="ORF">NLG97_g1430</name>
</gene>
<accession>A0ACC1R521</accession>
<evidence type="ECO:0000313" key="2">
    <source>
        <dbReference type="Proteomes" id="UP001148737"/>
    </source>
</evidence>
<organism evidence="1 2">
    <name type="scientific">Lecanicillium saksenae</name>
    <dbReference type="NCBI Taxonomy" id="468837"/>
    <lineage>
        <taxon>Eukaryota</taxon>
        <taxon>Fungi</taxon>
        <taxon>Dikarya</taxon>
        <taxon>Ascomycota</taxon>
        <taxon>Pezizomycotina</taxon>
        <taxon>Sordariomycetes</taxon>
        <taxon>Hypocreomycetidae</taxon>
        <taxon>Hypocreales</taxon>
        <taxon>Cordycipitaceae</taxon>
        <taxon>Lecanicillium</taxon>
    </lineage>
</organism>
<sequence>MTDLPDHHSVKRRRRPAKSCDACRARKVRCDQKMPCGPCTKARSTPKCIYGPDTIRLLSPDPTPEESGPGATTASCTPAALRHTPERVSPASSAEADQLRQQIAQLRTRVNTLETRLQANETRQTTLSAADLRVTPIAPRLRQTGEKNKIFGANHWIHTAKYMRTGNIGTKDVELSFETPKIDYAKIRHDMTKLRLSIKQCEMPILIDPVADVIATIPTRVECDALVDIYMATHERIYRVLHLPTFYREYEAFWQDQTASGLSFRFKLVLILALGSTLSEHTGECALADRQTRTWLYAAQWWLTGPTEKTTFNLEGVQVACLLQLVRQMTPVGRAWLSSGALLQMAFSVGLHRDPGHFPAMAPLQAQLQRQLWATVLELNLLSAMDSPMQAYVDLSACDTKPPDNINDDDPANSTSAPQNRPDGELTDASLQRMLCKSFASRFQAAKLMHSGSELRYTDIISLGNSLKSFCTEMSEFFETNCASPALNNFHRSLLEIHFRFHILRLHRQFLLQKPDEASCLLSRKLCFESAMVVASYSSHTASPDIHLRRLSQLFLRTTGTMRAPLSLEIITMLGLELRTQISEDDSGGRGPAGELAQAAREPIFTALMRIRDELLRRIERGIPQCKAFGLTLFIIEDLRNMERRGAVPFALSETVKENIEKAQQYMEATMQRLSATSDLGAGDFDLDALLSLDFSGDGGFGFEGFGHGMW</sequence>
<evidence type="ECO:0000313" key="1">
    <source>
        <dbReference type="EMBL" id="KAJ3498042.1"/>
    </source>
</evidence>
<reference evidence="1" key="1">
    <citation type="submission" date="2022-07" db="EMBL/GenBank/DDBJ databases">
        <title>Genome Sequence of Lecanicillium saksenae.</title>
        <authorList>
            <person name="Buettner E."/>
        </authorList>
    </citation>
    <scope>NUCLEOTIDE SEQUENCE</scope>
    <source>
        <strain evidence="1">VT-O1</strain>
    </source>
</reference>
<keyword evidence="2" id="KW-1185">Reference proteome</keyword>
<dbReference type="Proteomes" id="UP001148737">
    <property type="component" value="Unassembled WGS sequence"/>
</dbReference>